<proteinExistence type="predicted"/>
<dbReference type="AlphaFoldDB" id="A0A5B7FRC8"/>
<accession>A0A5B7FRC8</accession>
<dbReference type="Proteomes" id="UP000324222">
    <property type="component" value="Unassembled WGS sequence"/>
</dbReference>
<keyword evidence="2" id="KW-1185">Reference proteome</keyword>
<comment type="caution">
    <text evidence="1">The sequence shown here is derived from an EMBL/GenBank/DDBJ whole genome shotgun (WGS) entry which is preliminary data.</text>
</comment>
<evidence type="ECO:0000313" key="1">
    <source>
        <dbReference type="EMBL" id="MPC47478.1"/>
    </source>
</evidence>
<dbReference type="EMBL" id="VSRR010007761">
    <property type="protein sequence ID" value="MPC47478.1"/>
    <property type="molecule type" value="Genomic_DNA"/>
</dbReference>
<name>A0A5B7FRC8_PORTR</name>
<evidence type="ECO:0000313" key="2">
    <source>
        <dbReference type="Proteomes" id="UP000324222"/>
    </source>
</evidence>
<sequence length="69" mass="7853">MHIVTLDQLGSLTYRGSHTAAPSQPRRLQRRQESLGHLRTFRKDVASDQLYRDLVPSTIRQEKPVTAAP</sequence>
<protein>
    <submittedName>
        <fullName evidence="1">Uncharacterized protein</fullName>
    </submittedName>
</protein>
<organism evidence="1 2">
    <name type="scientific">Portunus trituberculatus</name>
    <name type="common">Swimming crab</name>
    <name type="synonym">Neptunus trituberculatus</name>
    <dbReference type="NCBI Taxonomy" id="210409"/>
    <lineage>
        <taxon>Eukaryota</taxon>
        <taxon>Metazoa</taxon>
        <taxon>Ecdysozoa</taxon>
        <taxon>Arthropoda</taxon>
        <taxon>Crustacea</taxon>
        <taxon>Multicrustacea</taxon>
        <taxon>Malacostraca</taxon>
        <taxon>Eumalacostraca</taxon>
        <taxon>Eucarida</taxon>
        <taxon>Decapoda</taxon>
        <taxon>Pleocyemata</taxon>
        <taxon>Brachyura</taxon>
        <taxon>Eubrachyura</taxon>
        <taxon>Portunoidea</taxon>
        <taxon>Portunidae</taxon>
        <taxon>Portuninae</taxon>
        <taxon>Portunus</taxon>
    </lineage>
</organism>
<gene>
    <name evidence="1" type="ORF">E2C01_041226</name>
</gene>
<reference evidence="1 2" key="1">
    <citation type="submission" date="2019-05" db="EMBL/GenBank/DDBJ databases">
        <title>Another draft genome of Portunus trituberculatus and its Hox gene families provides insights of decapod evolution.</title>
        <authorList>
            <person name="Jeong J.-H."/>
            <person name="Song I."/>
            <person name="Kim S."/>
            <person name="Choi T."/>
            <person name="Kim D."/>
            <person name="Ryu S."/>
            <person name="Kim W."/>
        </authorList>
    </citation>
    <scope>NUCLEOTIDE SEQUENCE [LARGE SCALE GENOMIC DNA]</scope>
    <source>
        <tissue evidence="1">Muscle</tissue>
    </source>
</reference>